<dbReference type="GeneID" id="25568724"/>
<feature type="region of interest" description="Disordered" evidence="1">
    <location>
        <begin position="84"/>
        <end position="104"/>
    </location>
</feature>
<dbReference type="EMBL" id="GL349490">
    <property type="protein sequence ID" value="KNC54513.1"/>
    <property type="molecule type" value="Genomic_DNA"/>
</dbReference>
<sequence>MDPLSLSNLDSPGAGAAGGQKAGGRGEAVAGGQLAASVAAIAADVRMQSASVNDELARVKGEVQARFDLLTAMIADVAASAPHSASMPLQSPAATASPPTHHPRIRDDVRRVAQVEGALAVFQTEVLEVLAASQAEVEGLVAKMAGIEARVGSEEELVRAAEAFVAADGEAVARAVREASSATAATDARVDRLAAKCEELYTGFRVLESNAVAKFAETDDEVADLGSQLRSLREHVDAAVGDSHAAIRVELDAERAARRNLETLVASLRDELYSARASFESLASQVGALADSAAFAESSVTRAELDSALAGLRAEAKPAEAALSELAAIRASIDELTTRVSRNTHVSVANDIAFRALKDKLGGVVGVFEAQLARDYEDDVVVGAEIDKFLASVKRS</sequence>
<organism evidence="2 3">
    <name type="scientific">Thecamonas trahens ATCC 50062</name>
    <dbReference type="NCBI Taxonomy" id="461836"/>
    <lineage>
        <taxon>Eukaryota</taxon>
        <taxon>Apusozoa</taxon>
        <taxon>Apusomonadida</taxon>
        <taxon>Apusomonadidae</taxon>
        <taxon>Thecamonas</taxon>
    </lineage>
</organism>
<keyword evidence="3" id="KW-1185">Reference proteome</keyword>
<feature type="compositionally biased region" description="Gly residues" evidence="1">
    <location>
        <begin position="15"/>
        <end position="26"/>
    </location>
</feature>
<evidence type="ECO:0000256" key="1">
    <source>
        <dbReference type="SAM" id="MobiDB-lite"/>
    </source>
</evidence>
<proteinExistence type="predicted"/>
<accession>A0A0L0DSS7</accession>
<reference evidence="2 3" key="1">
    <citation type="submission" date="2010-05" db="EMBL/GenBank/DDBJ databases">
        <title>The Genome Sequence of Thecamonas trahens ATCC 50062.</title>
        <authorList>
            <consortium name="The Broad Institute Genome Sequencing Platform"/>
            <person name="Russ C."/>
            <person name="Cuomo C."/>
            <person name="Shea T."/>
            <person name="Young S.K."/>
            <person name="Zeng Q."/>
            <person name="Koehrsen M."/>
            <person name="Haas B."/>
            <person name="Borodovsky M."/>
            <person name="Guigo R."/>
            <person name="Alvarado L."/>
            <person name="Berlin A."/>
            <person name="Bochicchio J."/>
            <person name="Borenstein D."/>
            <person name="Chapman S."/>
            <person name="Chen Z."/>
            <person name="Freedman E."/>
            <person name="Gellesch M."/>
            <person name="Goldberg J."/>
            <person name="Griggs A."/>
            <person name="Gujja S."/>
            <person name="Heilman E."/>
            <person name="Heiman D."/>
            <person name="Hepburn T."/>
            <person name="Howarth C."/>
            <person name="Jen D."/>
            <person name="Larson L."/>
            <person name="Mehta T."/>
            <person name="Park D."/>
            <person name="Pearson M."/>
            <person name="Roberts A."/>
            <person name="Saif S."/>
            <person name="Shenoy N."/>
            <person name="Sisk P."/>
            <person name="Stolte C."/>
            <person name="Sykes S."/>
            <person name="Thomson T."/>
            <person name="Walk T."/>
            <person name="White J."/>
            <person name="Yandava C."/>
            <person name="Burger G."/>
            <person name="Gray M.W."/>
            <person name="Holland P.W.H."/>
            <person name="King N."/>
            <person name="Lang F.B.F."/>
            <person name="Roger A.J."/>
            <person name="Ruiz-Trillo I."/>
            <person name="Lander E."/>
            <person name="Nusbaum C."/>
        </authorList>
    </citation>
    <scope>NUCLEOTIDE SEQUENCE [LARGE SCALE GENOMIC DNA]</scope>
    <source>
        <strain evidence="2 3">ATCC 50062</strain>
    </source>
</reference>
<feature type="compositionally biased region" description="Polar residues" evidence="1">
    <location>
        <begin position="1"/>
        <end position="10"/>
    </location>
</feature>
<dbReference type="Gene3D" id="1.10.287.1490">
    <property type="match status" value="1"/>
</dbReference>
<name>A0A0L0DSS7_THETB</name>
<protein>
    <submittedName>
        <fullName evidence="2">Uncharacterized protein</fullName>
    </submittedName>
</protein>
<evidence type="ECO:0000313" key="3">
    <source>
        <dbReference type="Proteomes" id="UP000054408"/>
    </source>
</evidence>
<evidence type="ECO:0000313" key="2">
    <source>
        <dbReference type="EMBL" id="KNC54513.1"/>
    </source>
</evidence>
<dbReference type="AlphaFoldDB" id="A0A0L0DSS7"/>
<dbReference type="RefSeq" id="XP_013753666.1">
    <property type="nucleotide sequence ID" value="XM_013898212.1"/>
</dbReference>
<dbReference type="Proteomes" id="UP000054408">
    <property type="component" value="Unassembled WGS sequence"/>
</dbReference>
<feature type="region of interest" description="Disordered" evidence="1">
    <location>
        <begin position="1"/>
        <end position="26"/>
    </location>
</feature>
<gene>
    <name evidence="2" type="ORF">AMSG_10512</name>
</gene>